<keyword evidence="2" id="KW-1185">Reference proteome</keyword>
<dbReference type="RefSeq" id="WP_267621436.1">
    <property type="nucleotide sequence ID" value="NZ_JAODIW010000006.1"/>
</dbReference>
<dbReference type="Proteomes" id="UP001595921">
    <property type="component" value="Unassembled WGS sequence"/>
</dbReference>
<protein>
    <submittedName>
        <fullName evidence="1">Uncharacterized protein</fullName>
    </submittedName>
</protein>
<dbReference type="EMBL" id="JBHSDS010000008">
    <property type="protein sequence ID" value="MFC4359709.1"/>
    <property type="molecule type" value="Genomic_DNA"/>
</dbReference>
<name>A0ABD5PFS2_9EURY</name>
<dbReference type="InterPro" id="IPR055515">
    <property type="entry name" value="DUF7089"/>
</dbReference>
<dbReference type="AlphaFoldDB" id="A0ABD5PFS2"/>
<proteinExistence type="predicted"/>
<evidence type="ECO:0000313" key="1">
    <source>
        <dbReference type="EMBL" id="MFC4359709.1"/>
    </source>
</evidence>
<evidence type="ECO:0000313" key="2">
    <source>
        <dbReference type="Proteomes" id="UP001595921"/>
    </source>
</evidence>
<accession>A0ABD5PFS2</accession>
<gene>
    <name evidence="1" type="ORF">ACFO0N_17325</name>
</gene>
<comment type="caution">
    <text evidence="1">The sequence shown here is derived from an EMBL/GenBank/DDBJ whole genome shotgun (WGS) entry which is preliminary data.</text>
</comment>
<dbReference type="Pfam" id="PF23363">
    <property type="entry name" value="DUF7089"/>
    <property type="match status" value="1"/>
</dbReference>
<reference evidence="1 2" key="1">
    <citation type="journal article" date="2019" name="Int. J. Syst. Evol. Microbiol.">
        <title>The Global Catalogue of Microorganisms (GCM) 10K type strain sequencing project: providing services to taxonomists for standard genome sequencing and annotation.</title>
        <authorList>
            <consortium name="The Broad Institute Genomics Platform"/>
            <consortium name="The Broad Institute Genome Sequencing Center for Infectious Disease"/>
            <person name="Wu L."/>
            <person name="Ma J."/>
        </authorList>
    </citation>
    <scope>NUCLEOTIDE SEQUENCE [LARGE SCALE GENOMIC DNA]</scope>
    <source>
        <strain evidence="1 2">CGMCC 1.12553</strain>
    </source>
</reference>
<organism evidence="1 2">
    <name type="scientific">Halobium salinum</name>
    <dbReference type="NCBI Taxonomy" id="1364940"/>
    <lineage>
        <taxon>Archaea</taxon>
        <taxon>Methanobacteriati</taxon>
        <taxon>Methanobacteriota</taxon>
        <taxon>Stenosarchaea group</taxon>
        <taxon>Halobacteria</taxon>
        <taxon>Halobacteriales</taxon>
        <taxon>Haloferacaceae</taxon>
        <taxon>Halobium</taxon>
    </lineage>
</organism>
<sequence>MFSQRSLPEDLSAVRDEHAPDCLVLDVDADFETLPPASAEELGLLADSLSPASYPSEWLPEDAPALLKQYASGTFTVGMPGDGTVVWTRQTTPPTVLAKKRAEGTPEEFLDFLFAEAFVQVGLDVPEHALPFFGARYRDLDDAVGLGPVALYQVAGALYEAWVGLQTRGAFRSWETDHPRLYDAWADAGERLSGRLPGLPGEVARGETEFAAATEYACSAVKHGLDLPAPFDALDTAAYRDHGADYAVRWAEKTFAQLRE</sequence>